<dbReference type="Gene3D" id="1.20.200.10">
    <property type="entry name" value="Fumarase/aspartase (Central domain)"/>
    <property type="match status" value="1"/>
</dbReference>
<dbReference type="Gene3D" id="1.10.274.20">
    <property type="entry name" value="Phenylalanine ammonia-lyase 1, domain 3"/>
    <property type="match status" value="1"/>
</dbReference>
<dbReference type="EMBL" id="CM007387">
    <property type="protein sequence ID" value="ONK63922.1"/>
    <property type="molecule type" value="Genomic_DNA"/>
</dbReference>
<evidence type="ECO:0000313" key="5">
    <source>
        <dbReference type="EMBL" id="ONK63922.1"/>
    </source>
</evidence>
<evidence type="ECO:0000256" key="2">
    <source>
        <dbReference type="ARBA" id="ARBA00007238"/>
    </source>
</evidence>
<dbReference type="GO" id="GO:0016829">
    <property type="term" value="F:lyase activity"/>
    <property type="evidence" value="ECO:0007669"/>
    <property type="project" value="UniProtKB-KW"/>
</dbReference>
<dbReference type="InterPro" id="IPR023144">
    <property type="entry name" value="Phe_NH3-lyase_shielding_dom_sf"/>
</dbReference>
<keyword evidence="4" id="KW-0456">Lyase</keyword>
<evidence type="ECO:0000256" key="4">
    <source>
        <dbReference type="ARBA" id="ARBA00023239"/>
    </source>
</evidence>
<dbReference type="InterPro" id="IPR001106">
    <property type="entry name" value="Aromatic_Lyase"/>
</dbReference>
<evidence type="ECO:0000313" key="6">
    <source>
        <dbReference type="Proteomes" id="UP000243459"/>
    </source>
</evidence>
<feature type="non-terminal residue" evidence="5">
    <location>
        <position position="1"/>
    </location>
</feature>
<dbReference type="Gramene" id="ONK63922">
    <property type="protein sequence ID" value="ONK63922"/>
    <property type="gene ID" value="A4U43_C07F20300"/>
</dbReference>
<evidence type="ECO:0008006" key="7">
    <source>
        <dbReference type="Google" id="ProtNLM"/>
    </source>
</evidence>
<keyword evidence="3" id="KW-0587">Phenylpropanoid metabolism</keyword>
<organism evidence="5 6">
    <name type="scientific">Asparagus officinalis</name>
    <name type="common">Garden asparagus</name>
    <dbReference type="NCBI Taxonomy" id="4686"/>
    <lineage>
        <taxon>Eukaryota</taxon>
        <taxon>Viridiplantae</taxon>
        <taxon>Streptophyta</taxon>
        <taxon>Embryophyta</taxon>
        <taxon>Tracheophyta</taxon>
        <taxon>Spermatophyta</taxon>
        <taxon>Magnoliopsida</taxon>
        <taxon>Liliopsida</taxon>
        <taxon>Asparagales</taxon>
        <taxon>Asparagaceae</taxon>
        <taxon>Asparagoideae</taxon>
        <taxon>Asparagus</taxon>
    </lineage>
</organism>
<sequence length="122" mass="13886">QVLVEHALTNGDKEKPVNTSIFHRIEEFEDELKALLPKEVEGVRMAFENGRLSIPNRIKECRSYPLYRLVREELGAEYLTGERVRSPGEEFDKVFNAICGGKLIDPLLECLSEWNGAPIPIC</sequence>
<gene>
    <name evidence="5" type="ORF">A4U43_C07F20300</name>
</gene>
<accession>A0A5P1EDJ5</accession>
<dbReference type="UniPathway" id="UPA00713">
    <property type="reaction ID" value="UER00725"/>
</dbReference>
<name>A0A5P1EDJ5_ASPOF</name>
<dbReference type="PANTHER" id="PTHR10362">
    <property type="entry name" value="HISTIDINE AMMONIA-LYASE"/>
    <property type="match status" value="1"/>
</dbReference>
<dbReference type="AlphaFoldDB" id="A0A5P1EDJ5"/>
<reference evidence="6" key="1">
    <citation type="journal article" date="2017" name="Nat. Commun.">
        <title>The asparagus genome sheds light on the origin and evolution of a young Y chromosome.</title>
        <authorList>
            <person name="Harkess A."/>
            <person name="Zhou J."/>
            <person name="Xu C."/>
            <person name="Bowers J.E."/>
            <person name="Van der Hulst R."/>
            <person name="Ayyampalayam S."/>
            <person name="Mercati F."/>
            <person name="Riccardi P."/>
            <person name="McKain M.R."/>
            <person name="Kakrana A."/>
            <person name="Tang H."/>
            <person name="Ray J."/>
            <person name="Groenendijk J."/>
            <person name="Arikit S."/>
            <person name="Mathioni S.M."/>
            <person name="Nakano M."/>
            <person name="Shan H."/>
            <person name="Telgmann-Rauber A."/>
            <person name="Kanno A."/>
            <person name="Yue Z."/>
            <person name="Chen H."/>
            <person name="Li W."/>
            <person name="Chen Y."/>
            <person name="Xu X."/>
            <person name="Zhang Y."/>
            <person name="Luo S."/>
            <person name="Chen H."/>
            <person name="Gao J."/>
            <person name="Mao Z."/>
            <person name="Pires J.C."/>
            <person name="Luo M."/>
            <person name="Kudrna D."/>
            <person name="Wing R.A."/>
            <person name="Meyers B.C."/>
            <person name="Yi K."/>
            <person name="Kong H."/>
            <person name="Lavrijsen P."/>
            <person name="Sunseri F."/>
            <person name="Falavigna A."/>
            <person name="Ye Y."/>
            <person name="Leebens-Mack J.H."/>
            <person name="Chen G."/>
        </authorList>
    </citation>
    <scope>NUCLEOTIDE SEQUENCE [LARGE SCALE GENOMIC DNA]</scope>
    <source>
        <strain evidence="6">cv. DH0086</strain>
    </source>
</reference>
<dbReference type="OMA" id="INDCHSY"/>
<dbReference type="InterPro" id="IPR008948">
    <property type="entry name" value="L-Aspartase-like"/>
</dbReference>
<comment type="pathway">
    <text evidence="1">Phenylpropanoid metabolism; trans-cinnamate biosynthesis; trans-cinnamate from L-phenylalanine: step 1/1.</text>
</comment>
<evidence type="ECO:0000256" key="3">
    <source>
        <dbReference type="ARBA" id="ARBA00023051"/>
    </source>
</evidence>
<evidence type="ECO:0000256" key="1">
    <source>
        <dbReference type="ARBA" id="ARBA00005138"/>
    </source>
</evidence>
<dbReference type="GO" id="GO:0009800">
    <property type="term" value="P:cinnamic acid biosynthetic process"/>
    <property type="evidence" value="ECO:0007669"/>
    <property type="project" value="UniProtKB-UniPathway"/>
</dbReference>
<protein>
    <recommendedName>
        <fullName evidence="7">Phenylalanine ammonia-lyase</fullName>
    </recommendedName>
</protein>
<comment type="similarity">
    <text evidence="2">Belongs to the PAL/histidase family.</text>
</comment>
<dbReference type="SUPFAM" id="SSF48557">
    <property type="entry name" value="L-aspartase-like"/>
    <property type="match status" value="1"/>
</dbReference>
<dbReference type="Proteomes" id="UP000243459">
    <property type="component" value="Chromosome 7"/>
</dbReference>
<keyword evidence="6" id="KW-1185">Reference proteome</keyword>
<proteinExistence type="inferred from homology"/>